<evidence type="ECO:0000313" key="2">
    <source>
        <dbReference type="Proteomes" id="UP000215335"/>
    </source>
</evidence>
<feature type="non-terminal residue" evidence="1">
    <location>
        <position position="1"/>
    </location>
</feature>
<dbReference type="AlphaFoldDB" id="A0A232F5U3"/>
<organism evidence="1 2">
    <name type="scientific">Trichomalopsis sarcophagae</name>
    <dbReference type="NCBI Taxonomy" id="543379"/>
    <lineage>
        <taxon>Eukaryota</taxon>
        <taxon>Metazoa</taxon>
        <taxon>Ecdysozoa</taxon>
        <taxon>Arthropoda</taxon>
        <taxon>Hexapoda</taxon>
        <taxon>Insecta</taxon>
        <taxon>Pterygota</taxon>
        <taxon>Neoptera</taxon>
        <taxon>Endopterygota</taxon>
        <taxon>Hymenoptera</taxon>
        <taxon>Apocrita</taxon>
        <taxon>Proctotrupomorpha</taxon>
        <taxon>Chalcidoidea</taxon>
        <taxon>Pteromalidae</taxon>
        <taxon>Pteromalinae</taxon>
        <taxon>Trichomalopsis</taxon>
    </lineage>
</organism>
<dbReference type="Proteomes" id="UP000215335">
    <property type="component" value="Unassembled WGS sequence"/>
</dbReference>
<protein>
    <submittedName>
        <fullName evidence="1">Uncharacterized protein</fullName>
    </submittedName>
</protein>
<keyword evidence="2" id="KW-1185">Reference proteome</keyword>
<evidence type="ECO:0000313" key="1">
    <source>
        <dbReference type="EMBL" id="OXU25952.1"/>
    </source>
</evidence>
<dbReference type="EMBL" id="NNAY01000913">
    <property type="protein sequence ID" value="OXU25952.1"/>
    <property type="molecule type" value="Genomic_DNA"/>
</dbReference>
<gene>
    <name evidence="1" type="ORF">TSAR_001730</name>
</gene>
<accession>A0A232F5U3</accession>
<comment type="caution">
    <text evidence="1">The sequence shown here is derived from an EMBL/GenBank/DDBJ whole genome shotgun (WGS) entry which is preliminary data.</text>
</comment>
<sequence length="88" mass="9913">ILIKFGATLRNLGIESSGNVPKILGPAWEIFNLVMKQRTFWCAATLHHGLSYVTEGNVTESSNGIFEKLWSIRVILISTEFYLCLKII</sequence>
<proteinExistence type="predicted"/>
<reference evidence="1 2" key="1">
    <citation type="journal article" date="2017" name="Curr. Biol.">
        <title>The Evolution of Venom by Co-option of Single-Copy Genes.</title>
        <authorList>
            <person name="Martinson E.O."/>
            <person name="Mrinalini"/>
            <person name="Kelkar Y.D."/>
            <person name="Chang C.H."/>
            <person name="Werren J.H."/>
        </authorList>
    </citation>
    <scope>NUCLEOTIDE SEQUENCE [LARGE SCALE GENOMIC DNA]</scope>
    <source>
        <strain evidence="1 2">Alberta</strain>
        <tissue evidence="1">Whole body</tissue>
    </source>
</reference>
<name>A0A232F5U3_9HYME</name>